<protein>
    <submittedName>
        <fullName evidence="3">Uncharacterized protein</fullName>
    </submittedName>
</protein>
<accession>A0A1B8ZJP7</accession>
<dbReference type="EMBL" id="MAYG01000012">
    <property type="protein sequence ID" value="OCA71815.1"/>
    <property type="molecule type" value="Genomic_DNA"/>
</dbReference>
<dbReference type="Proteomes" id="UP001350005">
    <property type="component" value="Unassembled WGS sequence"/>
</dbReference>
<gene>
    <name evidence="3" type="ORF">BBI00_18685</name>
    <name evidence="2" type="ORF">V2E39_15440</name>
</gene>
<evidence type="ECO:0000313" key="3">
    <source>
        <dbReference type="EMBL" id="OCA71815.1"/>
    </source>
</evidence>
<evidence type="ECO:0000313" key="5">
    <source>
        <dbReference type="Proteomes" id="UP001350005"/>
    </source>
</evidence>
<dbReference type="EMBL" id="JAZGJU010000033">
    <property type="protein sequence ID" value="MEE6128790.1"/>
    <property type="molecule type" value="Genomic_DNA"/>
</dbReference>
<keyword evidence="1" id="KW-0812">Transmembrane</keyword>
<evidence type="ECO:0000256" key="1">
    <source>
        <dbReference type="SAM" id="Phobius"/>
    </source>
</evidence>
<keyword evidence="1" id="KW-0472">Membrane</keyword>
<evidence type="ECO:0000313" key="4">
    <source>
        <dbReference type="Proteomes" id="UP000093432"/>
    </source>
</evidence>
<proteinExistence type="predicted"/>
<dbReference type="STRING" id="651561.BBI00_18685"/>
<dbReference type="RefSeq" id="WP_065400437.1">
    <property type="nucleotide sequence ID" value="NZ_JAKYXJ010000013.1"/>
</dbReference>
<reference evidence="3" key="1">
    <citation type="submission" date="2016-07" db="EMBL/GenBank/DDBJ databases">
        <authorList>
            <person name="Jeong J.-J."/>
            <person name="Kim D.W."/>
            <person name="Sang M.K."/>
            <person name="Choi I.-G."/>
            <person name="Kim K.D."/>
        </authorList>
    </citation>
    <scope>NUCLEOTIDE SEQUENCE</scope>
    <source>
        <strain evidence="3">CC-VM-7</strain>
    </source>
</reference>
<comment type="caution">
    <text evidence="3">The sequence shown here is derived from an EMBL/GenBank/DDBJ whole genome shotgun (WGS) entry which is preliminary data.</text>
</comment>
<keyword evidence="5" id="KW-1185">Reference proteome</keyword>
<organism evidence="3 4">
    <name type="scientific">Chryseobacterium arthrosphaerae</name>
    <dbReference type="NCBI Taxonomy" id="651561"/>
    <lineage>
        <taxon>Bacteria</taxon>
        <taxon>Pseudomonadati</taxon>
        <taxon>Bacteroidota</taxon>
        <taxon>Flavobacteriia</taxon>
        <taxon>Flavobacteriales</taxon>
        <taxon>Weeksellaceae</taxon>
        <taxon>Chryseobacterium group</taxon>
        <taxon>Chryseobacterium</taxon>
    </lineage>
</organism>
<keyword evidence="1" id="KW-1133">Transmembrane helix</keyword>
<name>A0A1B8ZJP7_9FLAO</name>
<dbReference type="AlphaFoldDB" id="A0A1B8ZJP7"/>
<dbReference type="Proteomes" id="UP000093432">
    <property type="component" value="Unassembled WGS sequence"/>
</dbReference>
<reference evidence="4" key="2">
    <citation type="submission" date="2016-07" db="EMBL/GenBank/DDBJ databases">
        <authorList>
            <person name="Florea S."/>
            <person name="Webb J.S."/>
            <person name="Jaromczyk J."/>
            <person name="Schardl C.L."/>
        </authorList>
    </citation>
    <scope>NUCLEOTIDE SEQUENCE [LARGE SCALE GENOMIC DNA]</scope>
    <source>
        <strain evidence="4">CC-VM-7</strain>
    </source>
</reference>
<sequence>MITNILDYIRQNWILCLLGGFFLSWFVYLTYRGNQVCDCAKTETYRDGTTRSHSRGGGVGFYRYYHK</sequence>
<feature type="transmembrane region" description="Helical" evidence="1">
    <location>
        <begin position="12"/>
        <end position="31"/>
    </location>
</feature>
<reference evidence="2 5" key="3">
    <citation type="submission" date="2024-01" db="EMBL/GenBank/DDBJ databases">
        <title>Whole genome of Chryseobacterium arthrosphaerae NNCa 2741.</title>
        <authorList>
            <person name="Boriskina E.V."/>
            <person name="Gordinskaya N.A."/>
            <person name="Kropotov V.S."/>
            <person name="Alekseeva A.E."/>
            <person name="Makhova M.A."/>
            <person name="Kryazhev D.V."/>
            <person name="Shkurkina I.S."/>
        </authorList>
    </citation>
    <scope>NUCLEOTIDE SEQUENCE [LARGE SCALE GENOMIC DNA]</scope>
    <source>
        <strain evidence="2 5">NNCa 2741</strain>
    </source>
</reference>
<evidence type="ECO:0000313" key="2">
    <source>
        <dbReference type="EMBL" id="MEE6128790.1"/>
    </source>
</evidence>